<protein>
    <submittedName>
        <fullName evidence="2">Uncharacterized protein</fullName>
    </submittedName>
</protein>
<dbReference type="GeneID" id="85353559"/>
<gene>
    <name evidence="2" type="ORF">EV420DRAFT_1483772</name>
</gene>
<organism evidence="2 3">
    <name type="scientific">Armillaria tabescens</name>
    <name type="common">Ringless honey mushroom</name>
    <name type="synonym">Agaricus tabescens</name>
    <dbReference type="NCBI Taxonomy" id="1929756"/>
    <lineage>
        <taxon>Eukaryota</taxon>
        <taxon>Fungi</taxon>
        <taxon>Dikarya</taxon>
        <taxon>Basidiomycota</taxon>
        <taxon>Agaricomycotina</taxon>
        <taxon>Agaricomycetes</taxon>
        <taxon>Agaricomycetidae</taxon>
        <taxon>Agaricales</taxon>
        <taxon>Marasmiineae</taxon>
        <taxon>Physalacriaceae</taxon>
        <taxon>Desarmillaria</taxon>
    </lineage>
</organism>
<evidence type="ECO:0000256" key="1">
    <source>
        <dbReference type="SAM" id="MobiDB-lite"/>
    </source>
</evidence>
<comment type="caution">
    <text evidence="2">The sequence shown here is derived from an EMBL/GenBank/DDBJ whole genome shotgun (WGS) entry which is preliminary data.</text>
</comment>
<dbReference type="EMBL" id="JAUEPS010000044">
    <property type="protein sequence ID" value="KAK0447404.1"/>
    <property type="molecule type" value="Genomic_DNA"/>
</dbReference>
<keyword evidence="3" id="KW-1185">Reference proteome</keyword>
<evidence type="ECO:0000313" key="2">
    <source>
        <dbReference type="EMBL" id="KAK0447404.1"/>
    </source>
</evidence>
<name>A0AA39JRH6_ARMTA</name>
<reference evidence="2" key="1">
    <citation type="submission" date="2023-06" db="EMBL/GenBank/DDBJ databases">
        <authorList>
            <consortium name="Lawrence Berkeley National Laboratory"/>
            <person name="Ahrendt S."/>
            <person name="Sahu N."/>
            <person name="Indic B."/>
            <person name="Wong-Bajracharya J."/>
            <person name="Merenyi Z."/>
            <person name="Ke H.-M."/>
            <person name="Monk M."/>
            <person name="Kocsube S."/>
            <person name="Drula E."/>
            <person name="Lipzen A."/>
            <person name="Balint B."/>
            <person name="Henrissat B."/>
            <person name="Andreopoulos B."/>
            <person name="Martin F.M."/>
            <person name="Harder C.B."/>
            <person name="Rigling D."/>
            <person name="Ford K.L."/>
            <person name="Foster G.D."/>
            <person name="Pangilinan J."/>
            <person name="Papanicolaou A."/>
            <person name="Barry K."/>
            <person name="LaButti K."/>
            <person name="Viragh M."/>
            <person name="Koriabine M."/>
            <person name="Yan M."/>
            <person name="Riley R."/>
            <person name="Champramary S."/>
            <person name="Plett K.L."/>
            <person name="Tsai I.J."/>
            <person name="Slot J."/>
            <person name="Sipos G."/>
            <person name="Plett J."/>
            <person name="Nagy L.G."/>
            <person name="Grigoriev I.V."/>
        </authorList>
    </citation>
    <scope>NUCLEOTIDE SEQUENCE</scope>
    <source>
        <strain evidence="2">CCBAS 213</strain>
    </source>
</reference>
<evidence type="ECO:0000313" key="3">
    <source>
        <dbReference type="Proteomes" id="UP001175211"/>
    </source>
</evidence>
<feature type="compositionally biased region" description="Basic and acidic residues" evidence="1">
    <location>
        <begin position="224"/>
        <end position="239"/>
    </location>
</feature>
<dbReference type="Proteomes" id="UP001175211">
    <property type="component" value="Unassembled WGS sequence"/>
</dbReference>
<feature type="compositionally biased region" description="Basic and acidic residues" evidence="1">
    <location>
        <begin position="195"/>
        <end position="215"/>
    </location>
</feature>
<dbReference type="RefSeq" id="XP_060326125.1">
    <property type="nucleotide sequence ID" value="XM_060470011.1"/>
</dbReference>
<feature type="region of interest" description="Disordered" evidence="1">
    <location>
        <begin position="195"/>
        <end position="239"/>
    </location>
</feature>
<accession>A0AA39JRH6</accession>
<sequence>MYTLEQHDPAIKNYTGIERSVQTSPSATSWGEAQSLVQNSSLEHAGFETAFNIIYNSLIENMEATFEPNSDDDNKDETSIRGPRTEISACMTVEDGGRIYWQGETEGIRINESGPPWMRGNIASRPNLHRRNGITFVECRPYDNVHGVVGGMPAVVKDRPCKCGIEGRASSGDEAGCGAIVGCWNLVRRRKWEGGRSVSDEKAGKKGEKKNEEYTSKASNVRNKVLEHGNRNNKERFMR</sequence>
<dbReference type="AlphaFoldDB" id="A0AA39JRH6"/>
<proteinExistence type="predicted"/>